<name>A0ABT6SGH6_9ACTN</name>
<sequence>MGEAIAVLAVLFALFVVLGVFVTIKVAKAAARGVDRTIEQARRTVEDTTLKAKTYAQPGPAGELARLRVQLRSTMKATQEALGTGAQQDASLQESLRLFDRLSAHGHELDRELKRLERDPDKARLAQRLPDLKERTDQITQAADSLRWAAHDRARNFADDDLSELGRQIDVESGALRHWMPADSTPEEGHRSTDAARREARREAPREAAPSWPEPTLVDGPAAPTEQTWPEGRADWSERSEREAGRPAEGGPEAIEPSRQAPTYSWQKDAKPESTT</sequence>
<comment type="caution">
    <text evidence="2">The sequence shown here is derived from an EMBL/GenBank/DDBJ whole genome shotgun (WGS) entry which is preliminary data.</text>
</comment>
<evidence type="ECO:0008006" key="4">
    <source>
        <dbReference type="Google" id="ProtNLM"/>
    </source>
</evidence>
<organism evidence="2 3">
    <name type="scientific">Streptomyces cavernicola</name>
    <dbReference type="NCBI Taxonomy" id="3043613"/>
    <lineage>
        <taxon>Bacteria</taxon>
        <taxon>Bacillati</taxon>
        <taxon>Actinomycetota</taxon>
        <taxon>Actinomycetes</taxon>
        <taxon>Kitasatosporales</taxon>
        <taxon>Streptomycetaceae</taxon>
        <taxon>Streptomyces</taxon>
    </lineage>
</organism>
<feature type="compositionally biased region" description="Basic and acidic residues" evidence="1">
    <location>
        <begin position="187"/>
        <end position="206"/>
    </location>
</feature>
<evidence type="ECO:0000313" key="3">
    <source>
        <dbReference type="Proteomes" id="UP001223978"/>
    </source>
</evidence>
<dbReference type="Proteomes" id="UP001223978">
    <property type="component" value="Unassembled WGS sequence"/>
</dbReference>
<gene>
    <name evidence="2" type="ORF">QIS96_21590</name>
</gene>
<feature type="region of interest" description="Disordered" evidence="1">
    <location>
        <begin position="176"/>
        <end position="276"/>
    </location>
</feature>
<reference evidence="2 3" key="1">
    <citation type="submission" date="2023-05" db="EMBL/GenBank/DDBJ databases">
        <title>Draft genome sequence of Streptomyces sp. B-S-A6 isolated from a cave soil in Thailand.</title>
        <authorList>
            <person name="Chamroensaksri N."/>
            <person name="Muangham S."/>
        </authorList>
    </citation>
    <scope>NUCLEOTIDE SEQUENCE [LARGE SCALE GENOMIC DNA]</scope>
    <source>
        <strain evidence="2 3">B-S-A6</strain>
    </source>
</reference>
<protein>
    <recommendedName>
        <fullName evidence="4">Secreted protein</fullName>
    </recommendedName>
</protein>
<dbReference type="RefSeq" id="WP_282544321.1">
    <property type="nucleotide sequence ID" value="NZ_JASCIQ010000022.1"/>
</dbReference>
<evidence type="ECO:0000313" key="2">
    <source>
        <dbReference type="EMBL" id="MDI3406391.1"/>
    </source>
</evidence>
<keyword evidence="3" id="KW-1185">Reference proteome</keyword>
<dbReference type="EMBL" id="JASCIQ010000022">
    <property type="protein sequence ID" value="MDI3406391.1"/>
    <property type="molecule type" value="Genomic_DNA"/>
</dbReference>
<evidence type="ECO:0000256" key="1">
    <source>
        <dbReference type="SAM" id="MobiDB-lite"/>
    </source>
</evidence>
<accession>A0ABT6SGH6</accession>
<feature type="compositionally biased region" description="Basic and acidic residues" evidence="1">
    <location>
        <begin position="232"/>
        <end position="246"/>
    </location>
</feature>
<proteinExistence type="predicted"/>